<dbReference type="EMBL" id="BTGC01000003">
    <property type="protein sequence ID" value="GMM50739.1"/>
    <property type="molecule type" value="Genomic_DNA"/>
</dbReference>
<organism evidence="6 7">
    <name type="scientific">Starmerella bacillaris</name>
    <name type="common">Yeast</name>
    <name type="synonym">Candida zemplinina</name>
    <dbReference type="NCBI Taxonomy" id="1247836"/>
    <lineage>
        <taxon>Eukaryota</taxon>
        <taxon>Fungi</taxon>
        <taxon>Dikarya</taxon>
        <taxon>Ascomycota</taxon>
        <taxon>Saccharomycotina</taxon>
        <taxon>Dipodascomycetes</taxon>
        <taxon>Dipodascales</taxon>
        <taxon>Trichomonascaceae</taxon>
        <taxon>Starmerella</taxon>
    </lineage>
</organism>
<evidence type="ECO:0000256" key="4">
    <source>
        <dbReference type="SAM" id="MobiDB-lite"/>
    </source>
</evidence>
<evidence type="ECO:0000313" key="6">
    <source>
        <dbReference type="EMBL" id="GMM50739.1"/>
    </source>
</evidence>
<dbReference type="AlphaFoldDB" id="A0AAV5RGM0"/>
<evidence type="ECO:0000256" key="1">
    <source>
        <dbReference type="ARBA" id="ARBA00008553"/>
    </source>
</evidence>
<dbReference type="GO" id="GO:0005840">
    <property type="term" value="C:ribosome"/>
    <property type="evidence" value="ECO:0007669"/>
    <property type="project" value="UniProtKB-KW"/>
</dbReference>
<protein>
    <submittedName>
        <fullName evidence="6">Mitochondrial 54S ribosomal protein YmL7/YmL5</fullName>
    </submittedName>
</protein>
<dbReference type="Pfam" id="PF00673">
    <property type="entry name" value="Ribosomal_L5_C"/>
    <property type="match status" value="1"/>
</dbReference>
<gene>
    <name evidence="6" type="ORF">DASB73_016970</name>
</gene>
<name>A0AAV5RGM0_STABA</name>
<sequence>MRTHLVRNFSTSSALLGRTGVSIVPPVHHLIRFKKSQLSDKARPPKSWVTSAGFRPQITRHDRLRQHYNDTLASDLLLLNYTHNETTVEGARRKPRAPVTPYSVYQPSKPLPQHTQPTKDIKPRTSENIPHLERISINCFAKPAIENRDLAITAKVMLQHITGMKPRDVFAKTNLPMFHLRPGMPVGAKVEITGEAMSQFVSTLTELVLPRSRTFRNISGKCGDGNGNIGLKLTKHDITLFPELENSLELWPETFDIDLIVHTSAQTDREARTLLSGLGFPVSSEIRK</sequence>
<proteinExistence type="inferred from homology"/>
<evidence type="ECO:0000313" key="7">
    <source>
        <dbReference type="Proteomes" id="UP001362899"/>
    </source>
</evidence>
<reference evidence="6 7" key="1">
    <citation type="journal article" date="2023" name="Elife">
        <title>Identification of key yeast species and microbe-microbe interactions impacting larval growth of Drosophila in the wild.</title>
        <authorList>
            <person name="Mure A."/>
            <person name="Sugiura Y."/>
            <person name="Maeda R."/>
            <person name="Honda K."/>
            <person name="Sakurai N."/>
            <person name="Takahashi Y."/>
            <person name="Watada M."/>
            <person name="Katoh T."/>
            <person name="Gotoh A."/>
            <person name="Gotoh Y."/>
            <person name="Taniguchi I."/>
            <person name="Nakamura K."/>
            <person name="Hayashi T."/>
            <person name="Katayama T."/>
            <person name="Uemura T."/>
            <person name="Hattori Y."/>
        </authorList>
    </citation>
    <scope>NUCLEOTIDE SEQUENCE [LARGE SCALE GENOMIC DNA]</scope>
    <source>
        <strain evidence="6 7">SB-73</strain>
    </source>
</reference>
<dbReference type="GO" id="GO:0006412">
    <property type="term" value="P:translation"/>
    <property type="evidence" value="ECO:0007669"/>
    <property type="project" value="InterPro"/>
</dbReference>
<dbReference type="Gene3D" id="3.30.1440.10">
    <property type="match status" value="1"/>
</dbReference>
<dbReference type="GO" id="GO:0003735">
    <property type="term" value="F:structural constituent of ribosome"/>
    <property type="evidence" value="ECO:0007669"/>
    <property type="project" value="InterPro"/>
</dbReference>
<feature type="region of interest" description="Disordered" evidence="4">
    <location>
        <begin position="88"/>
        <end position="124"/>
    </location>
</feature>
<accession>A0AAV5RGM0</accession>
<dbReference type="Proteomes" id="UP001362899">
    <property type="component" value="Unassembled WGS sequence"/>
</dbReference>
<feature type="domain" description="Large ribosomal subunit protein uL5 C-terminal" evidence="5">
    <location>
        <begin position="185"/>
        <end position="281"/>
    </location>
</feature>
<comment type="similarity">
    <text evidence="1">Belongs to the universal ribosomal protein uL5 family.</text>
</comment>
<comment type="caution">
    <text evidence="6">The sequence shown here is derived from an EMBL/GenBank/DDBJ whole genome shotgun (WGS) entry which is preliminary data.</text>
</comment>
<evidence type="ECO:0000256" key="2">
    <source>
        <dbReference type="ARBA" id="ARBA00022980"/>
    </source>
</evidence>
<dbReference type="GO" id="GO:1990904">
    <property type="term" value="C:ribonucleoprotein complex"/>
    <property type="evidence" value="ECO:0007669"/>
    <property type="project" value="UniProtKB-KW"/>
</dbReference>
<dbReference type="InterPro" id="IPR002132">
    <property type="entry name" value="Ribosomal_uL5"/>
</dbReference>
<keyword evidence="2 6" id="KW-0689">Ribosomal protein</keyword>
<keyword evidence="3" id="KW-0687">Ribonucleoprotein</keyword>
<dbReference type="SUPFAM" id="SSF55282">
    <property type="entry name" value="RL5-like"/>
    <property type="match status" value="1"/>
</dbReference>
<dbReference type="InterPro" id="IPR031309">
    <property type="entry name" value="Ribosomal_uL5_C"/>
</dbReference>
<evidence type="ECO:0000256" key="3">
    <source>
        <dbReference type="ARBA" id="ARBA00023274"/>
    </source>
</evidence>
<dbReference type="PANTHER" id="PTHR11994">
    <property type="entry name" value="60S RIBOSOMAL PROTEIN L11-RELATED"/>
    <property type="match status" value="1"/>
</dbReference>
<keyword evidence="7" id="KW-1185">Reference proteome</keyword>
<dbReference type="InterPro" id="IPR022803">
    <property type="entry name" value="Ribosomal_uL5_dom_sf"/>
</dbReference>
<evidence type="ECO:0000259" key="5">
    <source>
        <dbReference type="Pfam" id="PF00673"/>
    </source>
</evidence>